<sequence length="229" mass="25798">MKKLTQEEVESYLVSRGLFTNDKYTNTRTKMQFCCTYGHVFNATLNNIRNGRGCPYCYGNVRYTQEQVSEYLRSLGYYTITKYINNNSKLQLTCSKGHVWITTFSAIKNMGNRCPECSNIWSDGGILYIITSSLGTKIGITNSPARRLRDLITASGDPTAKYYGHYTYGSSSKSETLALEKKAHMYFKSHNCGYSGFAGSTEYFNISTEEAEEFLLKEGATIVQKEGGL</sequence>
<reference evidence="1" key="1">
    <citation type="journal article" date="2021" name="PLoS Biol.">
        <title>Systematic exploration of Escherichia coli phage-host interactions with the BASEL phage collection.</title>
        <authorList>
            <person name="Maffei E."/>
            <person name="Shaidullina A."/>
            <person name="Burkolter M."/>
            <person name="Heyer Y."/>
            <person name="Estermann F."/>
            <person name="Druelle V."/>
            <person name="Sauer P."/>
            <person name="Willi L."/>
            <person name="Michaelis S."/>
            <person name="Hilbi H."/>
            <person name="Thaler D.S."/>
            <person name="Harms A."/>
        </authorList>
    </citation>
    <scope>NUCLEOTIDE SEQUENCE</scope>
    <source>
        <strain evidence="1">Bas34</strain>
    </source>
</reference>
<keyword evidence="1" id="KW-0378">Hydrolase</keyword>
<dbReference type="EMBL" id="MZ501103">
    <property type="protein sequence ID" value="QXV84378.1"/>
    <property type="molecule type" value="Genomic_DNA"/>
</dbReference>
<dbReference type="Proteomes" id="UP000828732">
    <property type="component" value="Segment"/>
</dbReference>
<keyword evidence="1" id="KW-0255">Endonuclease</keyword>
<proteinExistence type="predicted"/>
<organism evidence="1 2">
    <name type="scientific">Escherichia phage SelmaRatti</name>
    <dbReference type="NCBI Taxonomy" id="2852006"/>
    <lineage>
        <taxon>Viruses</taxon>
        <taxon>Duplodnaviria</taxon>
        <taxon>Heunggongvirae</taxon>
        <taxon>Uroviricota</taxon>
        <taxon>Caudoviricetes</taxon>
        <taxon>Demerecviridae</taxon>
        <taxon>Markadamsvirinae</taxon>
        <taxon>Tequintavirus</taxon>
        <taxon>Tequintavirus selmaratti</taxon>
    </lineage>
</organism>
<dbReference type="Pfam" id="PF13455">
    <property type="entry name" value="MUG113"/>
    <property type="match status" value="1"/>
</dbReference>
<evidence type="ECO:0000313" key="1">
    <source>
        <dbReference type="EMBL" id="QXV84378.1"/>
    </source>
</evidence>
<keyword evidence="2" id="KW-1185">Reference proteome</keyword>
<dbReference type="GO" id="GO:0004519">
    <property type="term" value="F:endonuclease activity"/>
    <property type="evidence" value="ECO:0007669"/>
    <property type="project" value="UniProtKB-KW"/>
</dbReference>
<name>A0AAE7VZM0_9CAUD</name>
<accession>A0AAE7VZM0</accession>
<keyword evidence="1" id="KW-0540">Nuclease</keyword>
<protein>
    <submittedName>
        <fullName evidence="1">Homing endonuclease</fullName>
    </submittedName>
</protein>
<evidence type="ECO:0000313" key="2">
    <source>
        <dbReference type="Proteomes" id="UP000828732"/>
    </source>
</evidence>
<gene>
    <name evidence="1" type="ORF">bas34_0074</name>
</gene>